<organism evidence="1 2">
    <name type="scientific">Panicum virgatum</name>
    <name type="common">Blackwell switchgrass</name>
    <dbReference type="NCBI Taxonomy" id="38727"/>
    <lineage>
        <taxon>Eukaryota</taxon>
        <taxon>Viridiplantae</taxon>
        <taxon>Streptophyta</taxon>
        <taxon>Embryophyta</taxon>
        <taxon>Tracheophyta</taxon>
        <taxon>Spermatophyta</taxon>
        <taxon>Magnoliopsida</taxon>
        <taxon>Liliopsida</taxon>
        <taxon>Poales</taxon>
        <taxon>Poaceae</taxon>
        <taxon>PACMAD clade</taxon>
        <taxon>Panicoideae</taxon>
        <taxon>Panicodae</taxon>
        <taxon>Paniceae</taxon>
        <taxon>Panicinae</taxon>
        <taxon>Panicum</taxon>
        <taxon>Panicum sect. Hiantes</taxon>
    </lineage>
</organism>
<evidence type="ECO:0000313" key="1">
    <source>
        <dbReference type="EMBL" id="KAG2565346.1"/>
    </source>
</evidence>
<comment type="caution">
    <text evidence="1">The sequence shown here is derived from an EMBL/GenBank/DDBJ whole genome shotgun (WGS) entry which is preliminary data.</text>
</comment>
<dbReference type="EMBL" id="CM029050">
    <property type="protein sequence ID" value="KAG2565346.1"/>
    <property type="molecule type" value="Genomic_DNA"/>
</dbReference>
<sequence length="76" mass="8504">MITSYQKQLFGSCMEPHPVKSAVEGLKRYGKENYDVIFEGTSGRHRQEAQHSLEKCGNLLKQQKMGGHSSSTESTT</sequence>
<accession>A0A8T0Q2I5</accession>
<gene>
    <name evidence="1" type="ORF">PVAP13_7NG058951</name>
</gene>
<keyword evidence="2" id="KW-1185">Reference proteome</keyword>
<protein>
    <submittedName>
        <fullName evidence="1">Uncharacterized protein</fullName>
    </submittedName>
</protein>
<evidence type="ECO:0000313" key="2">
    <source>
        <dbReference type="Proteomes" id="UP000823388"/>
    </source>
</evidence>
<dbReference type="Proteomes" id="UP000823388">
    <property type="component" value="Chromosome 7N"/>
</dbReference>
<name>A0A8T0Q2I5_PANVG</name>
<dbReference type="AlphaFoldDB" id="A0A8T0Q2I5"/>
<proteinExistence type="predicted"/>
<reference evidence="1" key="1">
    <citation type="submission" date="2020-05" db="EMBL/GenBank/DDBJ databases">
        <title>WGS assembly of Panicum virgatum.</title>
        <authorList>
            <person name="Lovell J.T."/>
            <person name="Jenkins J."/>
            <person name="Shu S."/>
            <person name="Juenger T.E."/>
            <person name="Schmutz J."/>
        </authorList>
    </citation>
    <scope>NUCLEOTIDE SEQUENCE</scope>
    <source>
        <strain evidence="1">AP13</strain>
    </source>
</reference>